<reference evidence="2" key="2">
    <citation type="submission" date="2021-12" db="EMBL/GenBank/DDBJ databases">
        <title>Resequencing data analysis of finger millet.</title>
        <authorList>
            <person name="Hatakeyama M."/>
            <person name="Aluri S."/>
            <person name="Balachadran M.T."/>
            <person name="Sivarajan S.R."/>
            <person name="Poveda L."/>
            <person name="Shimizu-Inatsugi R."/>
            <person name="Schlapbach R."/>
            <person name="Sreeman S.M."/>
            <person name="Shimizu K.K."/>
        </authorList>
    </citation>
    <scope>NUCLEOTIDE SEQUENCE</scope>
</reference>
<evidence type="ECO:0000313" key="2">
    <source>
        <dbReference type="EMBL" id="GJN12949.1"/>
    </source>
</evidence>
<organism evidence="2 3">
    <name type="scientific">Eleusine coracana subsp. coracana</name>
    <dbReference type="NCBI Taxonomy" id="191504"/>
    <lineage>
        <taxon>Eukaryota</taxon>
        <taxon>Viridiplantae</taxon>
        <taxon>Streptophyta</taxon>
        <taxon>Embryophyta</taxon>
        <taxon>Tracheophyta</taxon>
        <taxon>Spermatophyta</taxon>
        <taxon>Magnoliopsida</taxon>
        <taxon>Liliopsida</taxon>
        <taxon>Poales</taxon>
        <taxon>Poaceae</taxon>
        <taxon>PACMAD clade</taxon>
        <taxon>Chloridoideae</taxon>
        <taxon>Cynodonteae</taxon>
        <taxon>Eleusininae</taxon>
        <taxon>Eleusine</taxon>
    </lineage>
</organism>
<dbReference type="EMBL" id="BQKI01000028">
    <property type="protein sequence ID" value="GJN12949.1"/>
    <property type="molecule type" value="Genomic_DNA"/>
</dbReference>
<evidence type="ECO:0000313" key="3">
    <source>
        <dbReference type="Proteomes" id="UP001054889"/>
    </source>
</evidence>
<protein>
    <submittedName>
        <fullName evidence="2">Uncharacterized protein</fullName>
    </submittedName>
</protein>
<feature type="region of interest" description="Disordered" evidence="1">
    <location>
        <begin position="124"/>
        <end position="155"/>
    </location>
</feature>
<name>A0AAV5DRL3_ELECO</name>
<reference evidence="2" key="1">
    <citation type="journal article" date="2018" name="DNA Res.">
        <title>Multiple hybrid de novo genome assembly of finger millet, an orphan allotetraploid crop.</title>
        <authorList>
            <person name="Hatakeyama M."/>
            <person name="Aluri S."/>
            <person name="Balachadran M.T."/>
            <person name="Sivarajan S.R."/>
            <person name="Patrignani A."/>
            <person name="Gruter S."/>
            <person name="Poveda L."/>
            <person name="Shimizu-Inatsugi R."/>
            <person name="Baeten J."/>
            <person name="Francoijs K.J."/>
            <person name="Nataraja K.N."/>
            <person name="Reddy Y.A.N."/>
            <person name="Phadnis S."/>
            <person name="Ravikumar R.L."/>
            <person name="Schlapbach R."/>
            <person name="Sreeman S.M."/>
            <person name="Shimizu K.K."/>
        </authorList>
    </citation>
    <scope>NUCLEOTIDE SEQUENCE</scope>
</reference>
<proteinExistence type="predicted"/>
<comment type="caution">
    <text evidence="2">The sequence shown here is derived from an EMBL/GenBank/DDBJ whole genome shotgun (WGS) entry which is preliminary data.</text>
</comment>
<feature type="region of interest" description="Disordered" evidence="1">
    <location>
        <begin position="1"/>
        <end position="41"/>
    </location>
</feature>
<dbReference type="AlphaFoldDB" id="A0AAV5DRL3"/>
<accession>A0AAV5DRL3</accession>
<evidence type="ECO:0000256" key="1">
    <source>
        <dbReference type="SAM" id="MobiDB-lite"/>
    </source>
</evidence>
<keyword evidence="3" id="KW-1185">Reference proteome</keyword>
<feature type="compositionally biased region" description="Low complexity" evidence="1">
    <location>
        <begin position="130"/>
        <end position="142"/>
    </location>
</feature>
<feature type="region of interest" description="Disordered" evidence="1">
    <location>
        <begin position="64"/>
        <end position="109"/>
    </location>
</feature>
<dbReference type="Proteomes" id="UP001054889">
    <property type="component" value="Unassembled WGS sequence"/>
</dbReference>
<sequence length="191" mass="20599">MPPPVTHSRTRQGSPDPTGTPAPSRAVSQRRCPAERRPQAPRARIILVAVTAGVAAQLRCTAGRIQPYGGPGAIHPRPRRSGDPSPGCGVTQAPPRFLAPRPNPSRSIHEAPPRFLIVARGTAPPALAAPSTRARCDSSSSSQERESQPRRHPPGPATVPWCWLILKVEIWESICAAIRVSLEHEQPHPRL</sequence>
<gene>
    <name evidence="2" type="primary">ga31278</name>
    <name evidence="2" type="ORF">PR202_ga31278</name>
</gene>